<evidence type="ECO:0000259" key="12">
    <source>
        <dbReference type="PROSITE" id="PS50929"/>
    </source>
</evidence>
<feature type="transmembrane region" description="Helical" evidence="10">
    <location>
        <begin position="307"/>
        <end position="327"/>
    </location>
</feature>
<feature type="transmembrane region" description="Helical" evidence="10">
    <location>
        <begin position="105"/>
        <end position="130"/>
    </location>
</feature>
<evidence type="ECO:0000256" key="6">
    <source>
        <dbReference type="ARBA" id="ARBA00022840"/>
    </source>
</evidence>
<feature type="transmembrane region" description="Helical" evidence="10">
    <location>
        <begin position="995"/>
        <end position="1021"/>
    </location>
</feature>
<keyword evidence="7 10" id="KW-1133">Transmembrane helix</keyword>
<dbReference type="Gene3D" id="1.20.1560.10">
    <property type="entry name" value="ABC transporter type 1, transmembrane domain"/>
    <property type="match status" value="2"/>
</dbReference>
<feature type="transmembrane region" description="Helical" evidence="10">
    <location>
        <begin position="278"/>
        <end position="301"/>
    </location>
</feature>
<comment type="subcellular location">
    <subcellularLocation>
        <location evidence="1">Membrane</location>
    </subcellularLocation>
</comment>
<dbReference type="InterPro" id="IPR017871">
    <property type="entry name" value="ABC_transporter-like_CS"/>
</dbReference>
<dbReference type="CDD" id="cd03250">
    <property type="entry name" value="ABCC_MRP_domain1"/>
    <property type="match status" value="1"/>
</dbReference>
<evidence type="ECO:0000256" key="9">
    <source>
        <dbReference type="SAM" id="MobiDB-lite"/>
    </source>
</evidence>
<keyword evidence="14" id="KW-1185">Reference proteome</keyword>
<feature type="transmembrane region" description="Helical" evidence="10">
    <location>
        <begin position="911"/>
        <end position="936"/>
    </location>
</feature>
<keyword evidence="2" id="KW-0813">Transport</keyword>
<dbReference type="Gene3D" id="3.40.50.300">
    <property type="entry name" value="P-loop containing nucleotide triphosphate hydrolases"/>
    <property type="match status" value="2"/>
</dbReference>
<dbReference type="Pfam" id="PF00664">
    <property type="entry name" value="ABC_membrane"/>
    <property type="match status" value="2"/>
</dbReference>
<organism evidence="13 14">
    <name type="scientific">Polyrhizophydium stewartii</name>
    <dbReference type="NCBI Taxonomy" id="2732419"/>
    <lineage>
        <taxon>Eukaryota</taxon>
        <taxon>Fungi</taxon>
        <taxon>Fungi incertae sedis</taxon>
        <taxon>Chytridiomycota</taxon>
        <taxon>Chytridiomycota incertae sedis</taxon>
        <taxon>Chytridiomycetes</taxon>
        <taxon>Rhizophydiales</taxon>
        <taxon>Rhizophydiales incertae sedis</taxon>
        <taxon>Polyrhizophydium</taxon>
    </lineage>
</organism>
<dbReference type="InterPro" id="IPR027417">
    <property type="entry name" value="P-loop_NTPase"/>
</dbReference>
<dbReference type="CDD" id="cd18596">
    <property type="entry name" value="ABC_6TM_VMR1_D1_like"/>
    <property type="match status" value="1"/>
</dbReference>
<gene>
    <name evidence="13" type="primary">YBT1_8</name>
    <name evidence="13" type="ORF">HK105_208029</name>
</gene>
<dbReference type="PROSITE" id="PS00211">
    <property type="entry name" value="ABC_TRANSPORTER_1"/>
    <property type="match status" value="1"/>
</dbReference>
<dbReference type="SUPFAM" id="SSF90123">
    <property type="entry name" value="ABC transporter transmembrane region"/>
    <property type="match status" value="2"/>
</dbReference>
<sequence length="1472" mass="160271">MAAASFAGFVVESMRWSRIACRRADALESHLAARTDGAGHKIPVPSPEVSTSMFDHVFCNWITPFLRKGMAKTIESHDLWDLRDSDRAENVLRVFERSSKPGTRLYWRLFAAFWPLFFSNAFFCVVVVVLDYMPSILTNLLLQLIANANSGDEDRDPSIGRVRLVAGILMSLGFVASGIMQSLLELQIFCYQGRRAGLHIRSVLTTLIFNKSLRLASAGQQPSHQSGKDNNNNNKKGKNNTAVSNNNNPSKDKDNDIKAGLGKIVTLMSVDANQFQETFSLIVFLSLAPARIFVSVAALYSLLGWPALASVGLTIVTSPFVSLVTRFQHKMISKYLRTMDRRISNVNEMLQGIRIIKFFGWEAEFQKKIEKSRDAELRSIIGVFISQALSNLVWEPIPLLISFLTFSLYAGPAGGKLDAPLVFTSLALIMTLRYPVNDIPRISMNLNQMWVSLRRIEDYLNLPELDKFQPDKQHLFESDWNEISTRPGFRNATFTWDSDAKADAETAEAQAAATEHDPLLAADSQPPSLHHHFVLSDVHVTFPVGCLTAVVGVTGAGKSSIAQALLGEMTMLRGRTVFPSVFSRGAPDFGSRDTSVAYVAQTAWLQNASVRDNILFGAPFDEQRYNHVIEACALVRDLATFPAGDMTEIGEKGINMSGGQKQRISLARACYSAAQFVILDDPLSAVDAPTALHLFDKCIRGILRGRTVVLVTHATGLVLPSADHVVYVKNGRIAAHGSGVDMQQQLEELDDSFGEHLLRALRGDKVDGSVSHSAGSSTQQAADPPADDDDAADSGKHDASGRLVEKETKQSGSVDPAVYLSYLRAVGGIGFIGLYLFVAALGRGAQVADDWWLKIWAEAYKTTQDTTHANVTIATSLMIQTARSAVTSAGSLSMSANDSTSGAAASPDSGFYIGVYGALGLGVILLDQMVIVLYSVGSYRASKTMHNAMLARILNAPMRFFDTTPVGRILNRFSNDIESIDTEVSGRARELLHSILLSLCSLGVAAVVSPFLPLLFIPVAYGSSYVSKQFITTARELRRIESLERSPIYAKFAETLQGAGTIRALAHEKRFMAENMRLVDRFRNATFLIQVSNRWLSLRCEILAAVMTFATGLALVVSRRTISPGLAGISLSYAIQLVFHINRTIRAQTALEVSLNSIERVDEYLNIDQEAAAIVPSYRPADNWPTHGAIDIQDLSVRYAPDQPRVLDGVSFSVGACEKVGIVGRTGAGKSTLSLALFRIVPHDGGRIVIDGMDIGRMGLWDLRSRLTIIPQDPVLFAGTVRSNLDPFDKHDDAALWASLQRVHFLESLQTKMTLGKAEASDDGSLVSGSDSGSSGTADAAGGFSLDSAVSENGANFSQGQRQLLCLARALLQASRIIVLDEATASVDHATDAKIQSTIRTEFSGATVLTIAHRLSTVMDYDKILVLNHGRVVQFGRPHDLLQDTSGQLYQMCAESGEMDLLVSIAAGQGSP</sequence>
<evidence type="ECO:0000256" key="5">
    <source>
        <dbReference type="ARBA" id="ARBA00022741"/>
    </source>
</evidence>
<dbReference type="InterPro" id="IPR003439">
    <property type="entry name" value="ABC_transporter-like_ATP-bd"/>
</dbReference>
<comment type="caution">
    <text evidence="13">The sequence shown here is derived from an EMBL/GenBank/DDBJ whole genome shotgun (WGS) entry which is preliminary data.</text>
</comment>
<evidence type="ECO:0000313" key="14">
    <source>
        <dbReference type="Proteomes" id="UP001527925"/>
    </source>
</evidence>
<dbReference type="EMBL" id="JADGIZ020000064">
    <property type="protein sequence ID" value="KAL2912457.1"/>
    <property type="molecule type" value="Genomic_DNA"/>
</dbReference>
<evidence type="ECO:0000256" key="1">
    <source>
        <dbReference type="ARBA" id="ARBA00004370"/>
    </source>
</evidence>
<keyword evidence="3 10" id="KW-0812">Transmembrane</keyword>
<dbReference type="Proteomes" id="UP001527925">
    <property type="component" value="Unassembled WGS sequence"/>
</dbReference>
<dbReference type="CDD" id="cd03244">
    <property type="entry name" value="ABCC_MRP_domain2"/>
    <property type="match status" value="1"/>
</dbReference>
<evidence type="ECO:0000313" key="13">
    <source>
        <dbReference type="EMBL" id="KAL2912457.1"/>
    </source>
</evidence>
<dbReference type="PANTHER" id="PTHR24223">
    <property type="entry name" value="ATP-BINDING CASSETTE SUB-FAMILY C"/>
    <property type="match status" value="1"/>
</dbReference>
<feature type="compositionally biased region" description="Basic and acidic residues" evidence="9">
    <location>
        <begin position="793"/>
        <end position="808"/>
    </location>
</feature>
<protein>
    <submittedName>
        <fullName evidence="13">Transporter of the ATP-binding cassette (ABC)</fullName>
    </submittedName>
</protein>
<keyword evidence="6 13" id="KW-0067">ATP-binding</keyword>
<dbReference type="InterPro" id="IPR050173">
    <property type="entry name" value="ABC_transporter_C-like"/>
</dbReference>
<dbReference type="Pfam" id="PF00005">
    <property type="entry name" value="ABC_tran"/>
    <property type="match status" value="2"/>
</dbReference>
<proteinExistence type="predicted"/>
<dbReference type="PANTHER" id="PTHR24223:SF353">
    <property type="entry name" value="ABC TRANSPORTER ATP-BINDING PROTEIN_PERMEASE VMR1-RELATED"/>
    <property type="match status" value="1"/>
</dbReference>
<dbReference type="InterPro" id="IPR011527">
    <property type="entry name" value="ABC1_TM_dom"/>
</dbReference>
<feature type="transmembrane region" description="Helical" evidence="10">
    <location>
        <begin position="1096"/>
        <end position="1117"/>
    </location>
</feature>
<feature type="region of interest" description="Disordered" evidence="9">
    <location>
        <begin position="768"/>
        <end position="808"/>
    </location>
</feature>
<feature type="transmembrane region" description="Helical" evidence="10">
    <location>
        <begin position="819"/>
        <end position="842"/>
    </location>
</feature>
<keyword evidence="4" id="KW-0677">Repeat</keyword>
<feature type="domain" description="ABC transporter" evidence="11">
    <location>
        <begin position="520"/>
        <end position="755"/>
    </location>
</feature>
<dbReference type="InterPro" id="IPR036640">
    <property type="entry name" value="ABC1_TM_sf"/>
</dbReference>
<dbReference type="SMART" id="SM00382">
    <property type="entry name" value="AAA"/>
    <property type="match status" value="2"/>
</dbReference>
<dbReference type="PROSITE" id="PS50929">
    <property type="entry name" value="ABC_TM1F"/>
    <property type="match status" value="2"/>
</dbReference>
<feature type="domain" description="ABC transmembrane type-1" evidence="12">
    <location>
        <begin position="898"/>
        <end position="1152"/>
    </location>
</feature>
<feature type="compositionally biased region" description="Low complexity" evidence="9">
    <location>
        <begin position="228"/>
        <end position="249"/>
    </location>
</feature>
<feature type="domain" description="ABC transporter" evidence="11">
    <location>
        <begin position="1190"/>
        <end position="1454"/>
    </location>
</feature>
<dbReference type="GO" id="GO:0005524">
    <property type="term" value="F:ATP binding"/>
    <property type="evidence" value="ECO:0007669"/>
    <property type="project" value="UniProtKB-KW"/>
</dbReference>
<feature type="transmembrane region" description="Helical" evidence="10">
    <location>
        <begin position="164"/>
        <end position="184"/>
    </location>
</feature>
<feature type="domain" description="ABC transmembrane type-1" evidence="12">
    <location>
        <begin position="121"/>
        <end position="448"/>
    </location>
</feature>
<evidence type="ECO:0000256" key="4">
    <source>
        <dbReference type="ARBA" id="ARBA00022737"/>
    </source>
</evidence>
<feature type="compositionally biased region" description="Polar residues" evidence="9">
    <location>
        <begin position="770"/>
        <end position="780"/>
    </location>
</feature>
<evidence type="ECO:0000259" key="11">
    <source>
        <dbReference type="PROSITE" id="PS50893"/>
    </source>
</evidence>
<dbReference type="CDD" id="cd18604">
    <property type="entry name" value="ABC_6TM_VMR1_D2_like"/>
    <property type="match status" value="1"/>
</dbReference>
<accession>A0ABR4MYU5</accession>
<reference evidence="13 14" key="1">
    <citation type="submission" date="2023-09" db="EMBL/GenBank/DDBJ databases">
        <title>Pangenome analysis of Batrachochytrium dendrobatidis and related Chytrids.</title>
        <authorList>
            <person name="Yacoub M.N."/>
            <person name="Stajich J.E."/>
            <person name="James T.Y."/>
        </authorList>
    </citation>
    <scope>NUCLEOTIDE SEQUENCE [LARGE SCALE GENOMIC DNA]</scope>
    <source>
        <strain evidence="13 14">JEL0888</strain>
    </source>
</reference>
<name>A0ABR4MYU5_9FUNG</name>
<dbReference type="InterPro" id="IPR003593">
    <property type="entry name" value="AAA+_ATPase"/>
</dbReference>
<feature type="region of interest" description="Disordered" evidence="9">
    <location>
        <begin position="218"/>
        <end position="255"/>
    </location>
</feature>
<evidence type="ECO:0000256" key="8">
    <source>
        <dbReference type="ARBA" id="ARBA00023136"/>
    </source>
</evidence>
<evidence type="ECO:0000256" key="3">
    <source>
        <dbReference type="ARBA" id="ARBA00022692"/>
    </source>
</evidence>
<evidence type="ECO:0000256" key="7">
    <source>
        <dbReference type="ARBA" id="ARBA00022989"/>
    </source>
</evidence>
<dbReference type="PROSITE" id="PS50893">
    <property type="entry name" value="ABC_TRANSPORTER_2"/>
    <property type="match status" value="2"/>
</dbReference>
<keyword evidence="8 10" id="KW-0472">Membrane</keyword>
<dbReference type="SUPFAM" id="SSF52540">
    <property type="entry name" value="P-loop containing nucleoside triphosphate hydrolases"/>
    <property type="match status" value="2"/>
</dbReference>
<evidence type="ECO:0000256" key="2">
    <source>
        <dbReference type="ARBA" id="ARBA00022448"/>
    </source>
</evidence>
<evidence type="ECO:0000256" key="10">
    <source>
        <dbReference type="SAM" id="Phobius"/>
    </source>
</evidence>
<keyword evidence="5" id="KW-0547">Nucleotide-binding</keyword>